<keyword evidence="6" id="KW-1185">Reference proteome</keyword>
<dbReference type="Pfam" id="PF00534">
    <property type="entry name" value="Glycos_transf_1"/>
    <property type="match status" value="1"/>
</dbReference>
<sequence length="432" mass="48102">MKLLFLHQNFPGQYLHILRRHIREGVHDLLFLSQPNTNSLAGVRKMEYPLVRAPLKQADPLLHDFDLAMLRAQSVAARARELVKLGYEPDVILGHNGWGELLHLREVWPRVPIIPYFEFYYHTSGLDVDFDPEFPMDADKRSQVRIRNATNLLGLELATLGQVPTRFQGSTYPDWAQPKLRHVPEGVDLDLCKPDPGAEFAIGERRWRKGSGRRLVTYVSRNLEPYRGTHIVIRALPKLLAACPDVDVVLVGGDSVSYGAAPAGGGSWKDRFLAELDAPLDPERVFFPGKIPYDSFRAMLQASSLHLYLTYPFVASWSLREALASGCTILGSDVGPVQEFVTHGETGMLFPFLRHDLLAEAAIDLLADPAQAARLGARARAWAEAHLTLDETHRTMHAVMEEAIALEGSARQGFPAPRRSAKKRAGTRSSAG</sequence>
<dbReference type="PANTHER" id="PTHR46401">
    <property type="entry name" value="GLYCOSYLTRANSFERASE WBBK-RELATED"/>
    <property type="match status" value="1"/>
</dbReference>
<evidence type="ECO:0000313" key="6">
    <source>
        <dbReference type="Proteomes" id="UP001526430"/>
    </source>
</evidence>
<keyword evidence="5" id="KW-0328">Glycosyltransferase</keyword>
<evidence type="ECO:0000259" key="4">
    <source>
        <dbReference type="Pfam" id="PF12000"/>
    </source>
</evidence>
<evidence type="ECO:0000313" key="5">
    <source>
        <dbReference type="EMBL" id="MCW8086618.1"/>
    </source>
</evidence>
<dbReference type="Proteomes" id="UP001526430">
    <property type="component" value="Unassembled WGS sequence"/>
</dbReference>
<dbReference type="EC" id="2.4.-.-" evidence="5"/>
<evidence type="ECO:0000256" key="2">
    <source>
        <dbReference type="SAM" id="MobiDB-lite"/>
    </source>
</evidence>
<feature type="region of interest" description="Disordered" evidence="2">
    <location>
        <begin position="410"/>
        <end position="432"/>
    </location>
</feature>
<dbReference type="Pfam" id="PF12000">
    <property type="entry name" value="Glyco_trans_4_3"/>
    <property type="match status" value="1"/>
</dbReference>
<dbReference type="InterPro" id="IPR001296">
    <property type="entry name" value="Glyco_trans_1"/>
</dbReference>
<protein>
    <submittedName>
        <fullName evidence="5">Glycosyltransferase</fullName>
        <ecNumber evidence="5">2.4.-.-</ecNumber>
    </submittedName>
</protein>
<proteinExistence type="predicted"/>
<dbReference type="SUPFAM" id="SSF53756">
    <property type="entry name" value="UDP-Glycosyltransferase/glycogen phosphorylase"/>
    <property type="match status" value="1"/>
</dbReference>
<dbReference type="GO" id="GO:0016757">
    <property type="term" value="F:glycosyltransferase activity"/>
    <property type="evidence" value="ECO:0007669"/>
    <property type="project" value="UniProtKB-KW"/>
</dbReference>
<feature type="domain" description="Glycosyl transferase family 1" evidence="3">
    <location>
        <begin position="209"/>
        <end position="382"/>
    </location>
</feature>
<gene>
    <name evidence="5" type="ORF">OF850_13360</name>
</gene>
<keyword evidence="1 5" id="KW-0808">Transferase</keyword>
<dbReference type="RefSeq" id="WP_301590697.1">
    <property type="nucleotide sequence ID" value="NZ_JAPFQI010000010.1"/>
</dbReference>
<evidence type="ECO:0000259" key="3">
    <source>
        <dbReference type="Pfam" id="PF00534"/>
    </source>
</evidence>
<comment type="caution">
    <text evidence="5">The sequence shown here is derived from an EMBL/GenBank/DDBJ whole genome shotgun (WGS) entry which is preliminary data.</text>
</comment>
<dbReference type="EMBL" id="JAPFQI010000010">
    <property type="protein sequence ID" value="MCW8086618.1"/>
    <property type="molecule type" value="Genomic_DNA"/>
</dbReference>
<reference evidence="5 6" key="1">
    <citation type="submission" date="2022-10" db="EMBL/GenBank/DDBJ databases">
        <title>Roseococcus glaciei nov., sp. nov., isolated from glacier.</title>
        <authorList>
            <person name="Liu Q."/>
            <person name="Xin Y.-H."/>
        </authorList>
    </citation>
    <scope>NUCLEOTIDE SEQUENCE [LARGE SCALE GENOMIC DNA]</scope>
    <source>
        <strain evidence="5 6">MDT2-1-1</strain>
    </source>
</reference>
<organism evidence="5 6">
    <name type="scientific">Sabulicella glaciei</name>
    <dbReference type="NCBI Taxonomy" id="2984948"/>
    <lineage>
        <taxon>Bacteria</taxon>
        <taxon>Pseudomonadati</taxon>
        <taxon>Pseudomonadota</taxon>
        <taxon>Alphaproteobacteria</taxon>
        <taxon>Acetobacterales</taxon>
        <taxon>Acetobacteraceae</taxon>
        <taxon>Sabulicella</taxon>
    </lineage>
</organism>
<feature type="domain" description="Glycosyl transferase family 4" evidence="4">
    <location>
        <begin position="27"/>
        <end position="190"/>
    </location>
</feature>
<accession>A0ABT3NXI9</accession>
<dbReference type="InterPro" id="IPR022623">
    <property type="entry name" value="Glyco_trans_4"/>
</dbReference>
<evidence type="ECO:0000256" key="1">
    <source>
        <dbReference type="ARBA" id="ARBA00022679"/>
    </source>
</evidence>
<dbReference type="Gene3D" id="3.40.50.2000">
    <property type="entry name" value="Glycogen Phosphorylase B"/>
    <property type="match status" value="2"/>
</dbReference>
<name>A0ABT3NXI9_9PROT</name>
<dbReference type="PANTHER" id="PTHR46401:SF2">
    <property type="entry name" value="GLYCOSYLTRANSFERASE WBBK-RELATED"/>
    <property type="match status" value="1"/>
</dbReference>